<dbReference type="PANTHER" id="PTHR11575">
    <property type="entry name" value="5'-NUCLEOTIDASE-RELATED"/>
    <property type="match status" value="1"/>
</dbReference>
<dbReference type="EMBL" id="BMJH01000004">
    <property type="protein sequence ID" value="GGC75126.1"/>
    <property type="molecule type" value="Genomic_DNA"/>
</dbReference>
<evidence type="ECO:0000313" key="4">
    <source>
        <dbReference type="Proteomes" id="UP000641514"/>
    </source>
</evidence>
<dbReference type="InterPro" id="IPR036907">
    <property type="entry name" value="5'-Nucleotdase_C_sf"/>
</dbReference>
<evidence type="ECO:0000259" key="2">
    <source>
        <dbReference type="Pfam" id="PF02872"/>
    </source>
</evidence>
<comment type="caution">
    <text evidence="3">The sequence shown here is derived from an EMBL/GenBank/DDBJ whole genome shotgun (WGS) entry which is preliminary data.</text>
</comment>
<dbReference type="InterPro" id="IPR008334">
    <property type="entry name" value="5'-Nucleotdase_C"/>
</dbReference>
<dbReference type="GO" id="GO:0030288">
    <property type="term" value="C:outer membrane-bounded periplasmic space"/>
    <property type="evidence" value="ECO:0007669"/>
    <property type="project" value="TreeGrafter"/>
</dbReference>
<gene>
    <name evidence="3" type="ORF">GCM10011410_30550</name>
</gene>
<dbReference type="GO" id="GO:0009166">
    <property type="term" value="P:nucleotide catabolic process"/>
    <property type="evidence" value="ECO:0007669"/>
    <property type="project" value="InterPro"/>
</dbReference>
<dbReference type="Proteomes" id="UP000641514">
    <property type="component" value="Unassembled WGS sequence"/>
</dbReference>
<dbReference type="GO" id="GO:0008253">
    <property type="term" value="F:5'-nucleotidase activity"/>
    <property type="evidence" value="ECO:0007669"/>
    <property type="project" value="TreeGrafter"/>
</dbReference>
<dbReference type="SUPFAM" id="SSF55816">
    <property type="entry name" value="5'-nucleotidase (syn. UDP-sugar hydrolase), C-terminal domain"/>
    <property type="match status" value="1"/>
</dbReference>
<keyword evidence="1" id="KW-0732">Signal</keyword>
<evidence type="ECO:0000313" key="3">
    <source>
        <dbReference type="EMBL" id="GGC75126.1"/>
    </source>
</evidence>
<dbReference type="GO" id="GO:0008768">
    <property type="term" value="F:UDP-sugar diphosphatase activity"/>
    <property type="evidence" value="ECO:0007669"/>
    <property type="project" value="TreeGrafter"/>
</dbReference>
<reference evidence="3" key="2">
    <citation type="submission" date="2020-09" db="EMBL/GenBank/DDBJ databases">
        <authorList>
            <person name="Sun Q."/>
            <person name="Zhou Y."/>
        </authorList>
    </citation>
    <scope>NUCLEOTIDE SEQUENCE</scope>
    <source>
        <strain evidence="3">CGMCC 1.15478</strain>
    </source>
</reference>
<dbReference type="InterPro" id="IPR006179">
    <property type="entry name" value="5_nucleotidase/apyrase"/>
</dbReference>
<dbReference type="Pfam" id="PF02872">
    <property type="entry name" value="5_nucleotid_C"/>
    <property type="match status" value="1"/>
</dbReference>
<protein>
    <submittedName>
        <fullName evidence="3">Bifunctional metallophosphatase/5'-nucleotidase</fullName>
    </submittedName>
</protein>
<name>A0A916XI45_9ACTN</name>
<accession>A0A916XI45</accession>
<proteinExistence type="predicted"/>
<dbReference type="InterPro" id="IPR029052">
    <property type="entry name" value="Metallo-depent_PP-like"/>
</dbReference>
<feature type="chain" id="PRO_5037041711" evidence="1">
    <location>
        <begin position="30"/>
        <end position="548"/>
    </location>
</feature>
<dbReference type="Gene3D" id="3.60.21.10">
    <property type="match status" value="1"/>
</dbReference>
<dbReference type="AlphaFoldDB" id="A0A916XI45"/>
<dbReference type="Gene3D" id="3.90.780.10">
    <property type="entry name" value="5'-Nucleotidase, C-terminal domain"/>
    <property type="match status" value="1"/>
</dbReference>
<sequence length="548" mass="58128">MHGSQRHMPILAVSSVLAVSLLAAPIASADPTSNDLEVRILTIGDFNSALQPPEGDQGTVTQSDGTRIEAGGAAYVGTLLDQLRRQANKSMLLSAGNNIQPNSGDETSTLLHHEPTIDLLNKWNVDASAVGGHELADGLPELLRKSNGGCHADRPCDDPPFEGAQYPHLGANIDGPEGDAVASPFVIRHFDGIPVGVIGVTSRSTDNGAAFHLADELESITRSAEALEFFGVKAMVLLLHDPDSPESPRGPNDCGAENTRAYAIASQATTQVDAIITSGGDTPYYCTVADPEGSDRVLIHPAGFGKSIAVTDLNIDRTTGEVRRDRVSAFNQIVTRNVEPDPTVEEFIRDAENKASALSERRVGELADIATRDSAETGESGLGKLLADAAAHAHPEADAVLLHPGLIRADLRRVVTYGDIHAAIATAPLAVTELTGAQLRDLLEQQFRDDSDVILQPSAALSYTVDNDAELGHKVSDPRIGDEPISPTDTYRIVVDSHILDPASGFTAQHETTPTTSDKNNTDALRNYIESNTPVAVGADERISRTSE</sequence>
<feature type="domain" description="5'-Nucleotidase C-terminal" evidence="2">
    <location>
        <begin position="365"/>
        <end position="509"/>
    </location>
</feature>
<evidence type="ECO:0000256" key="1">
    <source>
        <dbReference type="SAM" id="SignalP"/>
    </source>
</evidence>
<reference evidence="3" key="1">
    <citation type="journal article" date="2014" name="Int. J. Syst. Evol. Microbiol.">
        <title>Complete genome sequence of Corynebacterium casei LMG S-19264T (=DSM 44701T), isolated from a smear-ripened cheese.</title>
        <authorList>
            <consortium name="US DOE Joint Genome Institute (JGI-PGF)"/>
            <person name="Walter F."/>
            <person name="Albersmeier A."/>
            <person name="Kalinowski J."/>
            <person name="Ruckert C."/>
        </authorList>
    </citation>
    <scope>NUCLEOTIDE SEQUENCE</scope>
    <source>
        <strain evidence="3">CGMCC 1.15478</strain>
    </source>
</reference>
<dbReference type="RefSeq" id="WP_188677136.1">
    <property type="nucleotide sequence ID" value="NZ_BMJH01000004.1"/>
</dbReference>
<dbReference type="SUPFAM" id="SSF56300">
    <property type="entry name" value="Metallo-dependent phosphatases"/>
    <property type="match status" value="1"/>
</dbReference>
<dbReference type="PANTHER" id="PTHR11575:SF24">
    <property type="entry name" value="5'-NUCLEOTIDASE"/>
    <property type="match status" value="1"/>
</dbReference>
<organism evidence="3 4">
    <name type="scientific">Hoyosella rhizosphaerae</name>
    <dbReference type="NCBI Taxonomy" id="1755582"/>
    <lineage>
        <taxon>Bacteria</taxon>
        <taxon>Bacillati</taxon>
        <taxon>Actinomycetota</taxon>
        <taxon>Actinomycetes</taxon>
        <taxon>Mycobacteriales</taxon>
        <taxon>Hoyosellaceae</taxon>
        <taxon>Hoyosella</taxon>
    </lineage>
</organism>
<keyword evidence="4" id="KW-1185">Reference proteome</keyword>
<feature type="signal peptide" evidence="1">
    <location>
        <begin position="1"/>
        <end position="29"/>
    </location>
</feature>